<keyword evidence="3" id="KW-1185">Reference proteome</keyword>
<name>A0A2M9ZUY4_9LEPT</name>
<dbReference type="OrthoDB" id="343113at2"/>
<evidence type="ECO:0000256" key="1">
    <source>
        <dbReference type="SAM" id="SignalP"/>
    </source>
</evidence>
<proteinExistence type="predicted"/>
<dbReference type="RefSeq" id="WP_100769542.1">
    <property type="nucleotide sequence ID" value="NZ_NPEA01000009.1"/>
</dbReference>
<dbReference type="AlphaFoldDB" id="A0A2M9ZUY4"/>
<reference evidence="2 3" key="1">
    <citation type="submission" date="2017-07" db="EMBL/GenBank/DDBJ databases">
        <title>Leptospira spp. isolated from tropical soils.</title>
        <authorList>
            <person name="Thibeaux R."/>
            <person name="Iraola G."/>
            <person name="Ferres I."/>
            <person name="Bierque E."/>
            <person name="Girault D."/>
            <person name="Soupe-Gilbert M.-E."/>
            <person name="Picardeau M."/>
            <person name="Goarant C."/>
        </authorList>
    </citation>
    <scope>NUCLEOTIDE SEQUENCE [LARGE SCALE GENOMIC DNA]</scope>
    <source>
        <strain evidence="2 3">ES4-C-A1</strain>
    </source>
</reference>
<keyword evidence="1" id="KW-0732">Signal</keyword>
<gene>
    <name evidence="2" type="ORF">CH365_15855</name>
</gene>
<feature type="signal peptide" evidence="1">
    <location>
        <begin position="1"/>
        <end position="20"/>
    </location>
</feature>
<organism evidence="2 3">
    <name type="scientific">Leptospira neocaledonica</name>
    <dbReference type="NCBI Taxonomy" id="2023192"/>
    <lineage>
        <taxon>Bacteria</taxon>
        <taxon>Pseudomonadati</taxon>
        <taxon>Spirochaetota</taxon>
        <taxon>Spirochaetia</taxon>
        <taxon>Leptospirales</taxon>
        <taxon>Leptospiraceae</taxon>
        <taxon>Leptospira</taxon>
    </lineage>
</organism>
<dbReference type="Proteomes" id="UP000231843">
    <property type="component" value="Unassembled WGS sequence"/>
</dbReference>
<protein>
    <submittedName>
        <fullName evidence="2">Uncharacterized protein</fullName>
    </submittedName>
</protein>
<dbReference type="EMBL" id="NPEA01000009">
    <property type="protein sequence ID" value="PJZ75844.1"/>
    <property type="molecule type" value="Genomic_DNA"/>
</dbReference>
<feature type="chain" id="PRO_5014948841" evidence="1">
    <location>
        <begin position="21"/>
        <end position="106"/>
    </location>
</feature>
<evidence type="ECO:0000313" key="2">
    <source>
        <dbReference type="EMBL" id="PJZ75844.1"/>
    </source>
</evidence>
<sequence>MFARAFIGLIVFCFSFAISANGTVLSFAGTKHSKQNFQFELSHSALSVLVALEKESERVETEAVSTYWKSLGLFSFSESVLSTFDSEAPLHISAFDSNLYTIRLII</sequence>
<evidence type="ECO:0000313" key="3">
    <source>
        <dbReference type="Proteomes" id="UP000231843"/>
    </source>
</evidence>
<accession>A0A2M9ZUY4</accession>
<comment type="caution">
    <text evidence="2">The sequence shown here is derived from an EMBL/GenBank/DDBJ whole genome shotgun (WGS) entry which is preliminary data.</text>
</comment>